<name>A0ABT1A327_9PSEU</name>
<reference evidence="3" key="1">
    <citation type="submission" date="2021-04" db="EMBL/GenBank/DDBJ databases">
        <title>Pseudonocardia sp. nov., isolated from sandy soil of mangrove forest.</title>
        <authorList>
            <person name="Zan Z."/>
            <person name="Huang R."/>
            <person name="Liu W."/>
        </authorList>
    </citation>
    <scope>NUCLEOTIDE SEQUENCE</scope>
    <source>
        <strain evidence="3">S2-4</strain>
    </source>
</reference>
<dbReference type="EMBL" id="JAGSOV010000041">
    <property type="protein sequence ID" value="MCO1657418.1"/>
    <property type="molecule type" value="Genomic_DNA"/>
</dbReference>
<organism evidence="3 4">
    <name type="scientific">Pseudonocardia humida</name>
    <dbReference type="NCBI Taxonomy" id="2800819"/>
    <lineage>
        <taxon>Bacteria</taxon>
        <taxon>Bacillati</taxon>
        <taxon>Actinomycetota</taxon>
        <taxon>Actinomycetes</taxon>
        <taxon>Pseudonocardiales</taxon>
        <taxon>Pseudonocardiaceae</taxon>
        <taxon>Pseudonocardia</taxon>
    </lineage>
</organism>
<gene>
    <name evidence="3" type="ORF">KDL28_20375</name>
</gene>
<proteinExistence type="predicted"/>
<sequence>MSAPVTDPADELAGIIAEIEAGIATAEATVRAVAAGVSTVLDQLPGWAADGVRVALADMQRTFDEKVAELRGWIAYRGDPAALRRYGAVWANEIGAAASRAGAFATFNGVAADDRWSGVAADAYRFTLPAQKDATTAIKAAGDEIGAAFEELANAIASFWVAIGVAVAGLVVAIVSAAVSAPTVVGAPIGIGLVAAGLTAFATAGTFAWTALTDITNESAARSAEIERRLSNDTAFPGGVWPRSTTPISGDGSITDGDDTDWHVK</sequence>
<keyword evidence="4" id="KW-1185">Reference proteome</keyword>
<accession>A0ABT1A327</accession>
<dbReference type="RefSeq" id="WP_252441067.1">
    <property type="nucleotide sequence ID" value="NZ_JAGSOV010000041.1"/>
</dbReference>
<keyword evidence="2" id="KW-1133">Transmembrane helix</keyword>
<evidence type="ECO:0008006" key="5">
    <source>
        <dbReference type="Google" id="ProtNLM"/>
    </source>
</evidence>
<feature type="transmembrane region" description="Helical" evidence="2">
    <location>
        <begin position="185"/>
        <end position="212"/>
    </location>
</feature>
<evidence type="ECO:0000256" key="1">
    <source>
        <dbReference type="SAM" id="MobiDB-lite"/>
    </source>
</evidence>
<dbReference type="Proteomes" id="UP001165283">
    <property type="component" value="Unassembled WGS sequence"/>
</dbReference>
<evidence type="ECO:0000256" key="2">
    <source>
        <dbReference type="SAM" id="Phobius"/>
    </source>
</evidence>
<protein>
    <recommendedName>
        <fullName evidence="5">WXG100 family type VII secretion target</fullName>
    </recommendedName>
</protein>
<keyword evidence="2" id="KW-0472">Membrane</keyword>
<evidence type="ECO:0000313" key="3">
    <source>
        <dbReference type="EMBL" id="MCO1657418.1"/>
    </source>
</evidence>
<keyword evidence="2" id="KW-0812">Transmembrane</keyword>
<evidence type="ECO:0000313" key="4">
    <source>
        <dbReference type="Proteomes" id="UP001165283"/>
    </source>
</evidence>
<feature type="region of interest" description="Disordered" evidence="1">
    <location>
        <begin position="235"/>
        <end position="265"/>
    </location>
</feature>
<comment type="caution">
    <text evidence="3">The sequence shown here is derived from an EMBL/GenBank/DDBJ whole genome shotgun (WGS) entry which is preliminary data.</text>
</comment>
<feature type="transmembrane region" description="Helical" evidence="2">
    <location>
        <begin position="159"/>
        <end position="179"/>
    </location>
</feature>